<dbReference type="EMBL" id="JACFYF010000020">
    <property type="protein sequence ID" value="MBA5764419.1"/>
    <property type="molecule type" value="Genomic_DNA"/>
</dbReference>
<dbReference type="NCBIfam" id="NF047509">
    <property type="entry name" value="Rv3131_FMN_oxido"/>
    <property type="match status" value="1"/>
</dbReference>
<protein>
    <submittedName>
        <fullName evidence="1">Twin-arginine translocation pathway signal protein</fullName>
    </submittedName>
</protein>
<evidence type="ECO:0000313" key="1">
    <source>
        <dbReference type="EMBL" id="MBA5764419.1"/>
    </source>
</evidence>
<keyword evidence="2" id="KW-1185">Reference proteome</keyword>
<dbReference type="InterPro" id="IPR000415">
    <property type="entry name" value="Nitroreductase-like"/>
</dbReference>
<dbReference type="Gene3D" id="3.40.109.10">
    <property type="entry name" value="NADH Oxidase"/>
    <property type="match status" value="1"/>
</dbReference>
<dbReference type="AlphaFoldDB" id="A0A7W2FUH0"/>
<organism evidence="1 2">
    <name type="scientific">Vibrio marinisediminis</name>
    <dbReference type="NCBI Taxonomy" id="2758441"/>
    <lineage>
        <taxon>Bacteria</taxon>
        <taxon>Pseudomonadati</taxon>
        <taxon>Pseudomonadota</taxon>
        <taxon>Gammaproteobacteria</taxon>
        <taxon>Vibrionales</taxon>
        <taxon>Vibrionaceae</taxon>
        <taxon>Vibrio</taxon>
    </lineage>
</organism>
<gene>
    <name evidence="1" type="ORF">H2O73_18850</name>
</gene>
<name>A0A7W2FUH0_9VIBR</name>
<sequence>MGTGAVIVAASPLVITQLSDEKPVILRPLHDYQDIRKTLISYAMLCPNPHNKQPWKVSLSKSNVIRIFVDEERLLPETDPYHRQIHIGIGCFVDSLIIAAKHFSMRPQINYFPQGEYDNLSLEPLPVVDITLDVVKATVGEDLHGETLPNETLFRELSRRQTTKIPYSPTMLPDSVLANLSHLVTDQQHYIKFISDHKDKTKMASYLVDAITIEESNKYRSLETINMFRFTNEEFAKYRDGFGLEQNGVSGIKKWIAETMFISREKAERDPTSFGQQGINKVKEVVADNPHYALLVTKENSRQTQIKIGEIYNRINLTCSHLGVAMHPMSQILEEYDDMRSLQTTFKQHFQIETNDTVQMLFRLGKAPATAMTPRREVKSILV</sequence>
<dbReference type="GO" id="GO:0016491">
    <property type="term" value="F:oxidoreductase activity"/>
    <property type="evidence" value="ECO:0007669"/>
    <property type="project" value="InterPro"/>
</dbReference>
<accession>A0A7W2FUH0</accession>
<proteinExistence type="predicted"/>
<reference evidence="1 2" key="1">
    <citation type="submission" date="2020-07" db="EMBL/GenBank/DDBJ databases">
        <title>Vibrio marinisediminis sp. nov., isolated from marine sediment.</title>
        <authorList>
            <person name="Ji X."/>
        </authorList>
    </citation>
    <scope>NUCLEOTIDE SEQUENCE [LARGE SCALE GENOMIC DNA]</scope>
    <source>
        <strain evidence="1 2">404</strain>
    </source>
</reference>
<comment type="caution">
    <text evidence="1">The sequence shown here is derived from an EMBL/GenBank/DDBJ whole genome shotgun (WGS) entry which is preliminary data.</text>
</comment>
<dbReference type="SUPFAM" id="SSF55469">
    <property type="entry name" value="FMN-dependent nitroreductase-like"/>
    <property type="match status" value="1"/>
</dbReference>
<dbReference type="Proteomes" id="UP000571701">
    <property type="component" value="Unassembled WGS sequence"/>
</dbReference>
<evidence type="ECO:0000313" key="2">
    <source>
        <dbReference type="Proteomes" id="UP000571701"/>
    </source>
</evidence>